<dbReference type="STRING" id="546871.SAMN04488543_0915"/>
<evidence type="ECO:0000313" key="3">
    <source>
        <dbReference type="EMBL" id="SDS01068.1"/>
    </source>
</evidence>
<gene>
    <name evidence="3" type="ORF">SAMN04488543_0915</name>
</gene>
<dbReference type="RefSeq" id="WP_091410578.1">
    <property type="nucleotide sequence ID" value="NZ_LT629749.1"/>
</dbReference>
<dbReference type="Gene3D" id="3.60.15.10">
    <property type="entry name" value="Ribonuclease Z/Hydroxyacylglutathione hydrolase-like"/>
    <property type="match status" value="1"/>
</dbReference>
<dbReference type="InterPro" id="IPR001279">
    <property type="entry name" value="Metallo-B-lactamas"/>
</dbReference>
<dbReference type="EMBL" id="LT629749">
    <property type="protein sequence ID" value="SDS01068.1"/>
    <property type="molecule type" value="Genomic_DNA"/>
</dbReference>
<evidence type="ECO:0000313" key="4">
    <source>
        <dbReference type="Proteomes" id="UP000199092"/>
    </source>
</evidence>
<keyword evidence="4" id="KW-1185">Reference proteome</keyword>
<evidence type="ECO:0000256" key="1">
    <source>
        <dbReference type="SAM" id="MobiDB-lite"/>
    </source>
</evidence>
<name>A0A1H1NQ38_9ACTN</name>
<reference evidence="3 4" key="1">
    <citation type="submission" date="2016-10" db="EMBL/GenBank/DDBJ databases">
        <authorList>
            <person name="de Groot N.N."/>
        </authorList>
    </citation>
    <scope>NUCLEOTIDE SEQUENCE [LARGE SCALE GENOMIC DNA]</scope>
    <source>
        <strain evidence="3 4">DSM 21741</strain>
    </source>
</reference>
<dbReference type="CDD" id="cd07716">
    <property type="entry name" value="RNaseZ_short-form-like_MBL-fold"/>
    <property type="match status" value="1"/>
</dbReference>
<dbReference type="PANTHER" id="PTHR46018:SF4">
    <property type="entry name" value="METALLO-HYDROLASE YHFI-RELATED"/>
    <property type="match status" value="1"/>
</dbReference>
<dbReference type="SUPFAM" id="SSF56281">
    <property type="entry name" value="Metallo-hydrolase/oxidoreductase"/>
    <property type="match status" value="1"/>
</dbReference>
<dbReference type="PANTHER" id="PTHR46018">
    <property type="entry name" value="ZINC PHOSPHODIESTERASE ELAC PROTEIN 1"/>
    <property type="match status" value="1"/>
</dbReference>
<dbReference type="Proteomes" id="UP000199092">
    <property type="component" value="Chromosome I"/>
</dbReference>
<dbReference type="InterPro" id="IPR036866">
    <property type="entry name" value="RibonucZ/Hydroxyglut_hydro"/>
</dbReference>
<dbReference type="SMART" id="SM00849">
    <property type="entry name" value="Lactamase_B"/>
    <property type="match status" value="1"/>
</dbReference>
<organism evidence="3 4">
    <name type="scientific">Friedmanniella luteola</name>
    <dbReference type="NCBI Taxonomy" id="546871"/>
    <lineage>
        <taxon>Bacteria</taxon>
        <taxon>Bacillati</taxon>
        <taxon>Actinomycetota</taxon>
        <taxon>Actinomycetes</taxon>
        <taxon>Propionibacteriales</taxon>
        <taxon>Nocardioidaceae</taxon>
        <taxon>Friedmanniella</taxon>
    </lineage>
</organism>
<dbReference type="AlphaFoldDB" id="A0A1H1NQ38"/>
<dbReference type="Pfam" id="PF12706">
    <property type="entry name" value="Lactamase_B_2"/>
    <property type="match status" value="1"/>
</dbReference>
<evidence type="ECO:0000259" key="2">
    <source>
        <dbReference type="SMART" id="SM00849"/>
    </source>
</evidence>
<dbReference type="OrthoDB" id="9800940at2"/>
<dbReference type="GO" id="GO:0042781">
    <property type="term" value="F:3'-tRNA processing endoribonuclease activity"/>
    <property type="evidence" value="ECO:0007669"/>
    <property type="project" value="TreeGrafter"/>
</dbReference>
<protein>
    <submittedName>
        <fullName evidence="3">Ribonuclease BN, tRNA processing enzyme</fullName>
    </submittedName>
</protein>
<feature type="region of interest" description="Disordered" evidence="1">
    <location>
        <begin position="254"/>
        <end position="274"/>
    </location>
</feature>
<feature type="domain" description="Metallo-beta-lactamase" evidence="2">
    <location>
        <begin position="18"/>
        <end position="193"/>
    </location>
</feature>
<sequence>MRLTILGGGTAWPTPARACGGYLVEHGGTTVLLDPGHGVLVQLLALDPVPRLDAVVVSHGHLDHCADLPALLGWHAGRPGADALPVLAPAHALDDVLAAGRSAVVRRAADVVRLGDGDTVELGPLTLEAALLPHQVPTAGLRISAAGHVLACTGDSGPCQERVTLAKGADVLLAEATWADRVPAAQAWFLSSARQAARLGLAAEVGHTVLTHAHPDQAPAALLAAARSEGAASVLAASPGLGLELGSAAPAWARRANRDPVQAVPAPVPPRRAR</sequence>
<accession>A0A1H1NQ38</accession>
<proteinExistence type="predicted"/>